<dbReference type="SMART" id="SM00847">
    <property type="entry name" value="HA2"/>
    <property type="match status" value="1"/>
</dbReference>
<dbReference type="Proteomes" id="UP000030763">
    <property type="component" value="Unassembled WGS sequence"/>
</dbReference>
<dbReference type="VEuPathDB" id="ToxoDB:EMWEY_00057400"/>
<dbReference type="GO" id="GO:0005524">
    <property type="term" value="F:ATP binding"/>
    <property type="evidence" value="ECO:0007669"/>
    <property type="project" value="UniProtKB-KW"/>
</dbReference>
<evidence type="ECO:0000256" key="3">
    <source>
        <dbReference type="SAM" id="MobiDB-lite"/>
    </source>
</evidence>
<dbReference type="GO" id="GO:0003723">
    <property type="term" value="F:RNA binding"/>
    <property type="evidence" value="ECO:0007669"/>
    <property type="project" value="TreeGrafter"/>
</dbReference>
<dbReference type="RefSeq" id="XP_013336074.1">
    <property type="nucleotide sequence ID" value="XM_013480620.1"/>
</dbReference>
<dbReference type="Gene3D" id="3.40.50.300">
    <property type="entry name" value="P-loop containing nucleotide triphosphate hydrolases"/>
    <property type="match status" value="1"/>
</dbReference>
<feature type="region of interest" description="Disordered" evidence="3">
    <location>
        <begin position="60"/>
        <end position="90"/>
    </location>
</feature>
<dbReference type="GO" id="GO:0004386">
    <property type="term" value="F:helicase activity"/>
    <property type="evidence" value="ECO:0007669"/>
    <property type="project" value="UniProtKB-KW"/>
</dbReference>
<dbReference type="GeneID" id="25339726"/>
<evidence type="ECO:0000256" key="2">
    <source>
        <dbReference type="ARBA" id="ARBA00022840"/>
    </source>
</evidence>
<dbReference type="InterPro" id="IPR007502">
    <property type="entry name" value="Helicase-assoc_dom"/>
</dbReference>
<dbReference type="Gene3D" id="1.20.120.1080">
    <property type="match status" value="1"/>
</dbReference>
<evidence type="ECO:0000313" key="6">
    <source>
        <dbReference type="Proteomes" id="UP000030763"/>
    </source>
</evidence>
<feature type="domain" description="Helicase C-terminal" evidence="4">
    <location>
        <begin position="19"/>
        <end position="225"/>
    </location>
</feature>
<dbReference type="OMA" id="ADEYEAC"/>
<dbReference type="PROSITE" id="PS51194">
    <property type="entry name" value="HELICASE_CTER"/>
    <property type="match status" value="1"/>
</dbReference>
<proteinExistence type="predicted"/>
<reference evidence="5" key="1">
    <citation type="submission" date="2013-10" db="EMBL/GenBank/DDBJ databases">
        <title>Genomic analysis of the causative agents of coccidiosis in chickens.</title>
        <authorList>
            <person name="Reid A.J."/>
            <person name="Blake D."/>
            <person name="Billington K."/>
            <person name="Browne H."/>
            <person name="Dunn M."/>
            <person name="Hung S."/>
            <person name="Kawahara F."/>
            <person name="Miranda-Saavedra D."/>
            <person name="Mourier T."/>
            <person name="Nagra H."/>
            <person name="Otto T.D."/>
            <person name="Rawlings N."/>
            <person name="Sanchez A."/>
            <person name="Sanders M."/>
            <person name="Subramaniam C."/>
            <person name="Tay Y."/>
            <person name="Dear P."/>
            <person name="Doerig C."/>
            <person name="Gruber A."/>
            <person name="Parkinson J."/>
            <person name="Shirley M."/>
            <person name="Wan K.L."/>
            <person name="Berriman M."/>
            <person name="Tomley F."/>
            <person name="Pain A."/>
        </authorList>
    </citation>
    <scope>NUCLEOTIDE SEQUENCE [LARGE SCALE GENOMIC DNA]</scope>
    <source>
        <strain evidence="5">Weybridge</strain>
    </source>
</reference>
<keyword evidence="6" id="KW-1185">Reference proteome</keyword>
<sequence length="399" mass="43465">MRLGFSHVELLLHAGLEFVCRDLVSTLAYGGETILVFLPGIAEISTLFETLAPLERGEGEAVKAGKDGEASGTGETPGAPGEGATEEGSRPEAPLFKLFVLHSTIGREEQAEVFSPPPPTVCHVVLASNIAESSLTLPNCRVVIDFCLRRQMIYDRKRHASALVKAWTSHASSQQRSGRTGRVFPGVCVRLVPLRFYQTSLRVFDLPEMQTAPLDKLYITVAHMTKRLNAIAREAHATPTPEGGSARLPDEPKTIQDLKSQGALDANGDITSLGYLMMQLPIDVRLCKLIFLGIAFGCPLDAVVLASCLASSDLFAFPALMLLQRHSKASAGYEAALQLQQQLKSRALFDGGHFSEPLMLRNCFVEFLLHFAGSTAELRSRLARQAAGSRPRRLELNMK</sequence>
<dbReference type="EMBL" id="HG720404">
    <property type="protein sequence ID" value="CDJ59426.1"/>
    <property type="molecule type" value="Genomic_DNA"/>
</dbReference>
<feature type="non-terminal residue" evidence="5">
    <location>
        <position position="399"/>
    </location>
</feature>
<organism evidence="5 6">
    <name type="scientific">Eimeria maxima</name>
    <name type="common">Coccidian parasite</name>
    <dbReference type="NCBI Taxonomy" id="5804"/>
    <lineage>
        <taxon>Eukaryota</taxon>
        <taxon>Sar</taxon>
        <taxon>Alveolata</taxon>
        <taxon>Apicomplexa</taxon>
        <taxon>Conoidasida</taxon>
        <taxon>Coccidia</taxon>
        <taxon>Eucoccidiorida</taxon>
        <taxon>Eimeriorina</taxon>
        <taxon>Eimeriidae</taxon>
        <taxon>Eimeria</taxon>
    </lineage>
</organism>
<gene>
    <name evidence="5" type="ORF">EMWEY_00057400</name>
</gene>
<dbReference type="SUPFAM" id="SSF52540">
    <property type="entry name" value="P-loop containing nucleoside triphosphate hydrolases"/>
    <property type="match status" value="1"/>
</dbReference>
<dbReference type="Pfam" id="PF00271">
    <property type="entry name" value="Helicase_C"/>
    <property type="match status" value="1"/>
</dbReference>
<name>U6M5W1_EIMMA</name>
<dbReference type="InterPro" id="IPR027417">
    <property type="entry name" value="P-loop_NTPase"/>
</dbReference>
<dbReference type="Pfam" id="PF04408">
    <property type="entry name" value="WHD_HA2"/>
    <property type="match status" value="1"/>
</dbReference>
<keyword evidence="5" id="KW-0347">Helicase</keyword>
<evidence type="ECO:0000259" key="4">
    <source>
        <dbReference type="PROSITE" id="PS51194"/>
    </source>
</evidence>
<evidence type="ECO:0000256" key="1">
    <source>
        <dbReference type="ARBA" id="ARBA00022741"/>
    </source>
</evidence>
<reference evidence="5" key="2">
    <citation type="submission" date="2013-10" db="EMBL/GenBank/DDBJ databases">
        <authorList>
            <person name="Aslett M."/>
        </authorList>
    </citation>
    <scope>NUCLEOTIDE SEQUENCE [LARGE SCALE GENOMIC DNA]</scope>
    <source>
        <strain evidence="5">Weybridge</strain>
    </source>
</reference>
<keyword evidence="5" id="KW-0378">Hydrolase</keyword>
<accession>U6M5W1</accession>
<dbReference type="PANTHER" id="PTHR18934">
    <property type="entry name" value="ATP-DEPENDENT RNA HELICASE"/>
    <property type="match status" value="1"/>
</dbReference>
<dbReference type="OrthoDB" id="66977at2759"/>
<dbReference type="InterPro" id="IPR001650">
    <property type="entry name" value="Helicase_C-like"/>
</dbReference>
<feature type="compositionally biased region" description="Basic and acidic residues" evidence="3">
    <location>
        <begin position="60"/>
        <end position="69"/>
    </location>
</feature>
<dbReference type="PANTHER" id="PTHR18934:SF145">
    <property type="entry name" value="ATP-DEPENDENT RNA HELICASE DHX57-RELATED"/>
    <property type="match status" value="1"/>
</dbReference>
<keyword evidence="1" id="KW-0547">Nucleotide-binding</keyword>
<dbReference type="AlphaFoldDB" id="U6M5W1"/>
<dbReference type="InterPro" id="IPR048333">
    <property type="entry name" value="HA2_WH"/>
</dbReference>
<dbReference type="SMART" id="SM00490">
    <property type="entry name" value="HELICc"/>
    <property type="match status" value="1"/>
</dbReference>
<evidence type="ECO:0000313" key="5">
    <source>
        <dbReference type="EMBL" id="CDJ59426.1"/>
    </source>
</evidence>
<protein>
    <submittedName>
        <fullName evidence="5">DEAH-box RNA/DNA helicase, putative</fullName>
    </submittedName>
</protein>
<feature type="compositionally biased region" description="Low complexity" evidence="3">
    <location>
        <begin position="72"/>
        <end position="83"/>
    </location>
</feature>
<keyword evidence="2" id="KW-0067">ATP-binding</keyword>
<dbReference type="CDD" id="cd18791">
    <property type="entry name" value="SF2_C_RHA"/>
    <property type="match status" value="1"/>
</dbReference>